<dbReference type="Proteomes" id="UP000308600">
    <property type="component" value="Unassembled WGS sequence"/>
</dbReference>
<name>A0ACD3B0C5_9AGAR</name>
<dbReference type="EMBL" id="ML208309">
    <property type="protein sequence ID" value="TFK70687.1"/>
    <property type="molecule type" value="Genomic_DNA"/>
</dbReference>
<organism evidence="1 2">
    <name type="scientific">Pluteus cervinus</name>
    <dbReference type="NCBI Taxonomy" id="181527"/>
    <lineage>
        <taxon>Eukaryota</taxon>
        <taxon>Fungi</taxon>
        <taxon>Dikarya</taxon>
        <taxon>Basidiomycota</taxon>
        <taxon>Agaricomycotina</taxon>
        <taxon>Agaricomycetes</taxon>
        <taxon>Agaricomycetidae</taxon>
        <taxon>Agaricales</taxon>
        <taxon>Pluteineae</taxon>
        <taxon>Pluteaceae</taxon>
        <taxon>Pluteus</taxon>
    </lineage>
</organism>
<proteinExistence type="predicted"/>
<evidence type="ECO:0000313" key="1">
    <source>
        <dbReference type="EMBL" id="TFK70687.1"/>
    </source>
</evidence>
<sequence length="422" mass="47419">MGITGSSLFPVFSQEILDEVLDHLDPECDYQLETLRVCAITCPQLRVASQKRLFHTIRLPLSSAVLGGSVRRLREVLNSNPRLGTYVKILSVIDSVDPSPFSVWVLDDENLASVVARFTRLRGLSWIAGQGTDWTKIPDKLQRALISAFALPSLLELRLAGFIHFPLSIFKCCRHLKLLKVQAFMNIVTDLELPLDIGQLEAPEINLDALSLVVTRQDTSHRALHYLAAHNPPFKLDSLKRLSINVVNDLGHTALVQKLINANTQTLDSLILHPLFTEDDDEDDLADINLSSLTSLKRITVHFPLAPFDMPMISFQWLTSLFDNAPEKTVKHVLISVYTTEDDTPTALTVGDWAGIAECLCDEAFDSLESVMVSIYAAQERWEEMATYARALMYHLRTLEDRELLWVTLNDDARGTNMVIEL</sequence>
<gene>
    <name evidence="1" type="ORF">BDN72DRAFT_958647</name>
</gene>
<evidence type="ECO:0000313" key="2">
    <source>
        <dbReference type="Proteomes" id="UP000308600"/>
    </source>
</evidence>
<keyword evidence="2" id="KW-1185">Reference proteome</keyword>
<accession>A0ACD3B0C5</accession>
<reference evidence="1 2" key="1">
    <citation type="journal article" date="2019" name="Nat. Ecol. Evol.">
        <title>Megaphylogeny resolves global patterns of mushroom evolution.</title>
        <authorList>
            <person name="Varga T."/>
            <person name="Krizsan K."/>
            <person name="Foldi C."/>
            <person name="Dima B."/>
            <person name="Sanchez-Garcia M."/>
            <person name="Sanchez-Ramirez S."/>
            <person name="Szollosi G.J."/>
            <person name="Szarkandi J.G."/>
            <person name="Papp V."/>
            <person name="Albert L."/>
            <person name="Andreopoulos W."/>
            <person name="Angelini C."/>
            <person name="Antonin V."/>
            <person name="Barry K.W."/>
            <person name="Bougher N.L."/>
            <person name="Buchanan P."/>
            <person name="Buyck B."/>
            <person name="Bense V."/>
            <person name="Catcheside P."/>
            <person name="Chovatia M."/>
            <person name="Cooper J."/>
            <person name="Damon W."/>
            <person name="Desjardin D."/>
            <person name="Finy P."/>
            <person name="Geml J."/>
            <person name="Haridas S."/>
            <person name="Hughes K."/>
            <person name="Justo A."/>
            <person name="Karasinski D."/>
            <person name="Kautmanova I."/>
            <person name="Kiss B."/>
            <person name="Kocsube S."/>
            <person name="Kotiranta H."/>
            <person name="LaButti K.M."/>
            <person name="Lechner B.E."/>
            <person name="Liimatainen K."/>
            <person name="Lipzen A."/>
            <person name="Lukacs Z."/>
            <person name="Mihaltcheva S."/>
            <person name="Morgado L.N."/>
            <person name="Niskanen T."/>
            <person name="Noordeloos M.E."/>
            <person name="Ohm R.A."/>
            <person name="Ortiz-Santana B."/>
            <person name="Ovrebo C."/>
            <person name="Racz N."/>
            <person name="Riley R."/>
            <person name="Savchenko A."/>
            <person name="Shiryaev A."/>
            <person name="Soop K."/>
            <person name="Spirin V."/>
            <person name="Szebenyi C."/>
            <person name="Tomsovsky M."/>
            <person name="Tulloss R.E."/>
            <person name="Uehling J."/>
            <person name="Grigoriev I.V."/>
            <person name="Vagvolgyi C."/>
            <person name="Papp T."/>
            <person name="Martin F.M."/>
            <person name="Miettinen O."/>
            <person name="Hibbett D.S."/>
            <person name="Nagy L.G."/>
        </authorList>
    </citation>
    <scope>NUCLEOTIDE SEQUENCE [LARGE SCALE GENOMIC DNA]</scope>
    <source>
        <strain evidence="1 2">NL-1719</strain>
    </source>
</reference>
<protein>
    <submittedName>
        <fullName evidence="1">Uncharacterized protein</fullName>
    </submittedName>
</protein>